<dbReference type="AlphaFoldDB" id="A0A7J7GRS3"/>
<evidence type="ECO:0000256" key="5">
    <source>
        <dbReference type="ARBA" id="ARBA00022856"/>
    </source>
</evidence>
<name>A0A7J7GRS3_CAMSI</name>
<comment type="subcellular location">
    <subcellularLocation>
        <location evidence="1">Membrane</location>
        <topology evidence="1">Multi-pass membrane protein</topology>
    </subcellularLocation>
</comment>
<evidence type="ECO:0000313" key="10">
    <source>
        <dbReference type="EMBL" id="KAF5943493.1"/>
    </source>
</evidence>
<keyword evidence="3" id="KW-0813">Transport</keyword>
<dbReference type="Proteomes" id="UP000593564">
    <property type="component" value="Unassembled WGS sequence"/>
</dbReference>
<comment type="caution">
    <text evidence="10">The sequence shown here is derived from an EMBL/GenBank/DDBJ whole genome shotgun (WGS) entry which is preliminary data.</text>
</comment>
<evidence type="ECO:0000256" key="2">
    <source>
        <dbReference type="ARBA" id="ARBA00005484"/>
    </source>
</evidence>
<dbReference type="PANTHER" id="PTHR22601">
    <property type="entry name" value="ISP4 LIKE PROTEIN"/>
    <property type="match status" value="1"/>
</dbReference>
<keyword evidence="8 9" id="KW-0472">Membrane</keyword>
<sequence length="306" mass="34374">MSVMKKKGLVMRYVMLGPLDSSDFLCPLFDNRLHRMELSGSNENSLSYLPNKLDFDTHFSDEISEEVNDSPIEQVRLTVPYSALLDILNMGFGDFFMCYPGILEPILWALHDAETRPKGGLTRLEFFIAVLISSFSYFIVPNYLFPSITALSFVCWIWKDSVTAQQICSGLHGLGIGSFALDWSTVAGFLGSPLVTPGFAILNILVGYIAIVYVVIPIAYWTNWFEAKRFPIFSAHVFNDGGLYAFNRQGYESNSKIHLSIFFAFIYGLSFATLAATLSHVALFHGRYIFSSILYGFGMHKSSENK</sequence>
<evidence type="ECO:0000256" key="4">
    <source>
        <dbReference type="ARBA" id="ARBA00022692"/>
    </source>
</evidence>
<comment type="similarity">
    <text evidence="2">Belongs to the oligopeptide OPT transporter (TC 2.A.67.1) family.</text>
</comment>
<protein>
    <submittedName>
        <fullName evidence="10">Uncharacterized protein</fullName>
    </submittedName>
</protein>
<dbReference type="InterPro" id="IPR004648">
    <property type="entry name" value="Oligpept_transpt"/>
</dbReference>
<dbReference type="GO" id="GO:0015031">
    <property type="term" value="P:protein transport"/>
    <property type="evidence" value="ECO:0007669"/>
    <property type="project" value="UniProtKB-KW"/>
</dbReference>
<keyword evidence="7 9" id="KW-1133">Transmembrane helix</keyword>
<evidence type="ECO:0000313" key="11">
    <source>
        <dbReference type="Proteomes" id="UP000593564"/>
    </source>
</evidence>
<dbReference type="EMBL" id="JACBKZ010000008">
    <property type="protein sequence ID" value="KAF5943493.1"/>
    <property type="molecule type" value="Genomic_DNA"/>
</dbReference>
<evidence type="ECO:0000256" key="6">
    <source>
        <dbReference type="ARBA" id="ARBA00022927"/>
    </source>
</evidence>
<keyword evidence="4 9" id="KW-0812">Transmembrane</keyword>
<evidence type="ECO:0000256" key="1">
    <source>
        <dbReference type="ARBA" id="ARBA00004141"/>
    </source>
</evidence>
<evidence type="ECO:0000256" key="8">
    <source>
        <dbReference type="ARBA" id="ARBA00023136"/>
    </source>
</evidence>
<evidence type="ECO:0000256" key="3">
    <source>
        <dbReference type="ARBA" id="ARBA00022448"/>
    </source>
</evidence>
<evidence type="ECO:0000256" key="9">
    <source>
        <dbReference type="SAM" id="Phobius"/>
    </source>
</evidence>
<proteinExistence type="inferred from homology"/>
<reference evidence="10 11" key="2">
    <citation type="submission" date="2020-07" db="EMBL/GenBank/DDBJ databases">
        <title>Genome assembly of wild tea tree DASZ reveals pedigree and selection history of tea varieties.</title>
        <authorList>
            <person name="Zhang W."/>
        </authorList>
    </citation>
    <scope>NUCLEOTIDE SEQUENCE [LARGE SCALE GENOMIC DNA]</scope>
    <source>
        <strain evidence="11">cv. G240</strain>
        <tissue evidence="10">Leaf</tissue>
    </source>
</reference>
<keyword evidence="11" id="KW-1185">Reference proteome</keyword>
<feature type="transmembrane region" description="Helical" evidence="9">
    <location>
        <begin position="126"/>
        <end position="144"/>
    </location>
</feature>
<keyword evidence="6" id="KW-0653">Protein transport</keyword>
<keyword evidence="5" id="KW-0571">Peptide transport</keyword>
<feature type="transmembrane region" description="Helical" evidence="9">
    <location>
        <begin position="199"/>
        <end position="221"/>
    </location>
</feature>
<gene>
    <name evidence="10" type="ORF">HYC85_017570</name>
</gene>
<organism evidence="10 11">
    <name type="scientific">Camellia sinensis</name>
    <name type="common">Tea plant</name>
    <name type="synonym">Thea sinensis</name>
    <dbReference type="NCBI Taxonomy" id="4442"/>
    <lineage>
        <taxon>Eukaryota</taxon>
        <taxon>Viridiplantae</taxon>
        <taxon>Streptophyta</taxon>
        <taxon>Embryophyta</taxon>
        <taxon>Tracheophyta</taxon>
        <taxon>Spermatophyta</taxon>
        <taxon>Magnoliopsida</taxon>
        <taxon>eudicotyledons</taxon>
        <taxon>Gunneridae</taxon>
        <taxon>Pentapetalae</taxon>
        <taxon>asterids</taxon>
        <taxon>Ericales</taxon>
        <taxon>Theaceae</taxon>
        <taxon>Camellia</taxon>
    </lineage>
</organism>
<dbReference type="GO" id="GO:0035673">
    <property type="term" value="F:oligopeptide transmembrane transporter activity"/>
    <property type="evidence" value="ECO:0007669"/>
    <property type="project" value="InterPro"/>
</dbReference>
<accession>A0A7J7GRS3</accession>
<dbReference type="Pfam" id="PF03169">
    <property type="entry name" value="OPT"/>
    <property type="match status" value="1"/>
</dbReference>
<evidence type="ECO:0000256" key="7">
    <source>
        <dbReference type="ARBA" id="ARBA00022989"/>
    </source>
</evidence>
<dbReference type="GO" id="GO:0016020">
    <property type="term" value="C:membrane"/>
    <property type="evidence" value="ECO:0007669"/>
    <property type="project" value="UniProtKB-SubCell"/>
</dbReference>
<reference evidence="11" key="1">
    <citation type="journal article" date="2020" name="Nat. Commun.">
        <title>Genome assembly of wild tea tree DASZ reveals pedigree and selection history of tea varieties.</title>
        <authorList>
            <person name="Zhang W."/>
            <person name="Zhang Y."/>
            <person name="Qiu H."/>
            <person name="Guo Y."/>
            <person name="Wan H."/>
            <person name="Zhang X."/>
            <person name="Scossa F."/>
            <person name="Alseekh S."/>
            <person name="Zhang Q."/>
            <person name="Wang P."/>
            <person name="Xu L."/>
            <person name="Schmidt M.H."/>
            <person name="Jia X."/>
            <person name="Li D."/>
            <person name="Zhu A."/>
            <person name="Guo F."/>
            <person name="Chen W."/>
            <person name="Ni D."/>
            <person name="Usadel B."/>
            <person name="Fernie A.R."/>
            <person name="Wen W."/>
        </authorList>
    </citation>
    <scope>NUCLEOTIDE SEQUENCE [LARGE SCALE GENOMIC DNA]</scope>
    <source>
        <strain evidence="11">cv. G240</strain>
    </source>
</reference>
<feature type="transmembrane region" description="Helical" evidence="9">
    <location>
        <begin position="257"/>
        <end position="276"/>
    </location>
</feature>
<dbReference type="InterPro" id="IPR004813">
    <property type="entry name" value="OPT"/>
</dbReference>